<dbReference type="EMBL" id="CAFBPW010000090">
    <property type="protein sequence ID" value="CAB5033863.1"/>
    <property type="molecule type" value="Genomic_DNA"/>
</dbReference>
<dbReference type="InterPro" id="IPR036691">
    <property type="entry name" value="Endo/exonu/phosph_ase_sf"/>
</dbReference>
<reference evidence="2" key="1">
    <citation type="submission" date="2020-05" db="EMBL/GenBank/DDBJ databases">
        <authorList>
            <person name="Chiriac C."/>
            <person name="Salcher M."/>
            <person name="Ghai R."/>
            <person name="Kavagutti S V."/>
        </authorList>
    </citation>
    <scope>NUCLEOTIDE SEQUENCE</scope>
</reference>
<accession>A0A6J7RY93</accession>
<name>A0A6J7RY93_9ZZZZ</name>
<protein>
    <submittedName>
        <fullName evidence="2">Unannotated protein</fullName>
    </submittedName>
</protein>
<proteinExistence type="predicted"/>
<organism evidence="2">
    <name type="scientific">freshwater metagenome</name>
    <dbReference type="NCBI Taxonomy" id="449393"/>
    <lineage>
        <taxon>unclassified sequences</taxon>
        <taxon>metagenomes</taxon>
        <taxon>ecological metagenomes</taxon>
    </lineage>
</organism>
<dbReference type="SUPFAM" id="SSF56219">
    <property type="entry name" value="DNase I-like"/>
    <property type="match status" value="1"/>
</dbReference>
<evidence type="ECO:0000313" key="2">
    <source>
        <dbReference type="EMBL" id="CAB5033863.1"/>
    </source>
</evidence>
<gene>
    <name evidence="1" type="ORF">UFOPK3046_01018</name>
    <name evidence="2" type="ORF">UFOPK4173_00917</name>
</gene>
<sequence>MPDGSVIEVVAAHPPHSAGKGEDRAMRIERKLRTYAALERWVKGRNNVVVGIDGNAWIDTACDKRFSTRPTPVPPDGPQLAVSKFFYDGPERHGLQDVYREWLHQDSARIDAIRSRRPLGPLAVTFVRGTTHKVADRFDAIMASPAFAVQQVEHSYEDSVSAGSDHSYVLAQLEAPDGRAS</sequence>
<dbReference type="AlphaFoldDB" id="A0A6J7RY93"/>
<dbReference type="EMBL" id="CAFAAQ010000082">
    <property type="protein sequence ID" value="CAB4808930.1"/>
    <property type="molecule type" value="Genomic_DNA"/>
</dbReference>
<dbReference type="Gene3D" id="3.60.10.10">
    <property type="entry name" value="Endonuclease/exonuclease/phosphatase"/>
    <property type="match status" value="1"/>
</dbReference>
<evidence type="ECO:0000313" key="1">
    <source>
        <dbReference type="EMBL" id="CAB4808930.1"/>
    </source>
</evidence>